<sequence>MKVRAGICSAAAQPLHMKLRVDSQEEGTQRQAAPQMIQYTQADQMKRVLKRRALYCHFKRENNQVLIELLHACIVQQIERLLEKRREYEVTHKDAKRQYRDCEVQLHVDLAKSGP</sequence>
<dbReference type="Proteomes" id="UP000054567">
    <property type="component" value="Unassembled WGS sequence"/>
</dbReference>
<dbReference type="AlphaFoldDB" id="A0A0J6F867"/>
<evidence type="ECO:0000313" key="2">
    <source>
        <dbReference type="EMBL" id="KMM65109.1"/>
    </source>
</evidence>
<feature type="coiled-coil region" evidence="1">
    <location>
        <begin position="78"/>
        <end position="105"/>
    </location>
</feature>
<reference evidence="2 3" key="1">
    <citation type="submission" date="2007-06" db="EMBL/GenBank/DDBJ databases">
        <title>The Genome Sequence of Coccidioides posadasii RMSCC_3488.</title>
        <authorList>
            <consortium name="Coccidioides Genome Resources Consortium"/>
            <consortium name="The Broad Institute Genome Sequencing Platform"/>
            <person name="Henn M.R."/>
            <person name="Sykes S."/>
            <person name="Young S."/>
            <person name="Jaffe D."/>
            <person name="Berlin A."/>
            <person name="Alvarez P."/>
            <person name="Butler J."/>
            <person name="Gnerre S."/>
            <person name="Grabherr M."/>
            <person name="Mauceli E."/>
            <person name="Brockman W."/>
            <person name="Kodira C."/>
            <person name="Alvarado L."/>
            <person name="Zeng Q."/>
            <person name="Crawford M."/>
            <person name="Antoine C."/>
            <person name="Devon K."/>
            <person name="Galgiani J."/>
            <person name="Orsborn K."/>
            <person name="Lewis M.L."/>
            <person name="Nusbaum C."/>
            <person name="Galagan J."/>
            <person name="Birren B."/>
        </authorList>
    </citation>
    <scope>NUCLEOTIDE SEQUENCE [LARGE SCALE GENOMIC DNA]</scope>
    <source>
        <strain evidence="2 3">RMSCC 3488</strain>
    </source>
</reference>
<gene>
    <name evidence="2" type="ORF">CPAG_01461</name>
</gene>
<dbReference type="EMBL" id="DS268109">
    <property type="protein sequence ID" value="KMM65109.1"/>
    <property type="molecule type" value="Genomic_DNA"/>
</dbReference>
<evidence type="ECO:0000313" key="3">
    <source>
        <dbReference type="Proteomes" id="UP000054567"/>
    </source>
</evidence>
<keyword evidence="1" id="KW-0175">Coiled coil</keyword>
<reference evidence="3" key="3">
    <citation type="journal article" date="2010" name="Genome Res.">
        <title>Population genomic sequencing of Coccidioides fungi reveals recent hybridization and transposon control.</title>
        <authorList>
            <person name="Neafsey D.E."/>
            <person name="Barker B.M."/>
            <person name="Sharpton T.J."/>
            <person name="Stajich J.E."/>
            <person name="Park D.J."/>
            <person name="Whiston E."/>
            <person name="Hung C.-Y."/>
            <person name="McMahan C."/>
            <person name="White J."/>
            <person name="Sykes S."/>
            <person name="Heiman D."/>
            <person name="Young S."/>
            <person name="Zeng Q."/>
            <person name="Abouelleil A."/>
            <person name="Aftuck L."/>
            <person name="Bessette D."/>
            <person name="Brown A."/>
            <person name="FitzGerald M."/>
            <person name="Lui A."/>
            <person name="Macdonald J.P."/>
            <person name="Priest M."/>
            <person name="Orbach M.J."/>
            <person name="Galgiani J.N."/>
            <person name="Kirkland T.N."/>
            <person name="Cole G.T."/>
            <person name="Birren B.W."/>
            <person name="Henn M.R."/>
            <person name="Taylor J.W."/>
            <person name="Rounsley S.D."/>
        </authorList>
    </citation>
    <scope>NUCLEOTIDE SEQUENCE [LARGE SCALE GENOMIC DNA]</scope>
    <source>
        <strain evidence="3">RMSCC 3488</strain>
    </source>
</reference>
<proteinExistence type="predicted"/>
<dbReference type="VEuPathDB" id="FungiDB:CPAG_01461"/>
<reference evidence="3" key="2">
    <citation type="journal article" date="2009" name="Genome Res.">
        <title>Comparative genomic analyses of the human fungal pathogens Coccidioides and their relatives.</title>
        <authorList>
            <person name="Sharpton T.J."/>
            <person name="Stajich J.E."/>
            <person name="Rounsley S.D."/>
            <person name="Gardner M.J."/>
            <person name="Wortman J.R."/>
            <person name="Jordar V.S."/>
            <person name="Maiti R."/>
            <person name="Kodira C.D."/>
            <person name="Neafsey D.E."/>
            <person name="Zeng Q."/>
            <person name="Hung C.-Y."/>
            <person name="McMahan C."/>
            <person name="Muszewska A."/>
            <person name="Grynberg M."/>
            <person name="Mandel M.A."/>
            <person name="Kellner E.M."/>
            <person name="Barker B.M."/>
            <person name="Galgiani J.N."/>
            <person name="Orbach M.J."/>
            <person name="Kirkland T.N."/>
            <person name="Cole G.T."/>
            <person name="Henn M.R."/>
            <person name="Birren B.W."/>
            <person name="Taylor J.W."/>
        </authorList>
    </citation>
    <scope>NUCLEOTIDE SEQUENCE [LARGE SCALE GENOMIC DNA]</scope>
    <source>
        <strain evidence="3">RMSCC 3488</strain>
    </source>
</reference>
<name>A0A0J6F867_COCPO</name>
<protein>
    <submittedName>
        <fullName evidence="2">Uncharacterized protein</fullName>
    </submittedName>
</protein>
<organism evidence="2 3">
    <name type="scientific">Coccidioides posadasii RMSCC 3488</name>
    <dbReference type="NCBI Taxonomy" id="454284"/>
    <lineage>
        <taxon>Eukaryota</taxon>
        <taxon>Fungi</taxon>
        <taxon>Dikarya</taxon>
        <taxon>Ascomycota</taxon>
        <taxon>Pezizomycotina</taxon>
        <taxon>Eurotiomycetes</taxon>
        <taxon>Eurotiomycetidae</taxon>
        <taxon>Onygenales</taxon>
        <taxon>Onygenaceae</taxon>
        <taxon>Coccidioides</taxon>
    </lineage>
</organism>
<evidence type="ECO:0000256" key="1">
    <source>
        <dbReference type="SAM" id="Coils"/>
    </source>
</evidence>
<accession>A0A0J6F867</accession>